<evidence type="ECO:0000313" key="1">
    <source>
        <dbReference type="EMBL" id="EHO63540.1"/>
    </source>
</evidence>
<name>H1CYW9_9FIRM</name>
<dbReference type="OrthoDB" id="3035210at2"/>
<dbReference type="AlphaFoldDB" id="H1CYW9"/>
<dbReference type="STRING" id="742743.HMPREF9453_00557"/>
<dbReference type="Proteomes" id="UP000003277">
    <property type="component" value="Unassembled WGS sequence"/>
</dbReference>
<dbReference type="EMBL" id="ADLT01000015">
    <property type="protein sequence ID" value="EHO63540.1"/>
    <property type="molecule type" value="Genomic_DNA"/>
</dbReference>
<reference evidence="1 2" key="1">
    <citation type="submission" date="2011-11" db="EMBL/GenBank/DDBJ databases">
        <title>The Genome Sequence of Dialister succinatiphilus YIT 11850.</title>
        <authorList>
            <consortium name="The Broad Institute Genome Sequencing Platform"/>
            <person name="Earl A."/>
            <person name="Ward D."/>
            <person name="Feldgarden M."/>
            <person name="Gevers D."/>
            <person name="Morotomi M."/>
            <person name="Young S.K."/>
            <person name="Zeng Q."/>
            <person name="Gargeya S."/>
            <person name="Fitzgerald M."/>
            <person name="Haas B."/>
            <person name="Abouelleil A."/>
            <person name="Alvarado L."/>
            <person name="Arachchi H.M."/>
            <person name="Berlin A."/>
            <person name="Brown A."/>
            <person name="Chapman S.B."/>
            <person name="Dunbar C."/>
            <person name="Gearin G."/>
            <person name="Goldberg J."/>
            <person name="Griggs A."/>
            <person name="Gujja S."/>
            <person name="Heiman D."/>
            <person name="Howarth C."/>
            <person name="Lui A."/>
            <person name="MacDonald P.J.P."/>
            <person name="Montmayeur A."/>
            <person name="Murphy C."/>
            <person name="Neiman D."/>
            <person name="Pearson M."/>
            <person name="Priest M."/>
            <person name="Roberts A."/>
            <person name="Saif S."/>
            <person name="Shea T."/>
            <person name="Sisk P."/>
            <person name="Stolte C."/>
            <person name="Sykes S."/>
            <person name="Wortman J."/>
            <person name="Nusbaum C."/>
            <person name="Birren B."/>
        </authorList>
    </citation>
    <scope>NUCLEOTIDE SEQUENCE [LARGE SCALE GENOMIC DNA]</scope>
    <source>
        <strain evidence="1 2">YIT 11850</strain>
    </source>
</reference>
<sequence>MNLDELQAEIRDFSDHGLQELVREGAYKAQLKARDFVLRTHPATAFGGKNILYDNGHKEIRCGSFKAEAGGMTANIYANYFARWFNTGAHGNIIRVKGKRFGQRGPRYPARGSYFAANAQAIQKFYSEELVKYVKTGGLFK</sequence>
<evidence type="ECO:0000313" key="2">
    <source>
        <dbReference type="Proteomes" id="UP000003277"/>
    </source>
</evidence>
<proteinExistence type="predicted"/>
<dbReference type="RefSeq" id="WP_008859061.1">
    <property type="nucleotide sequence ID" value="NZ_JH591187.1"/>
</dbReference>
<comment type="caution">
    <text evidence="1">The sequence shown here is derived from an EMBL/GenBank/DDBJ whole genome shotgun (WGS) entry which is preliminary data.</text>
</comment>
<keyword evidence="2" id="KW-1185">Reference proteome</keyword>
<organism evidence="1 2">
    <name type="scientific">Dialister succinatiphilus YIT 11850</name>
    <dbReference type="NCBI Taxonomy" id="742743"/>
    <lineage>
        <taxon>Bacteria</taxon>
        <taxon>Bacillati</taxon>
        <taxon>Bacillota</taxon>
        <taxon>Negativicutes</taxon>
        <taxon>Veillonellales</taxon>
        <taxon>Veillonellaceae</taxon>
        <taxon>Dialister</taxon>
    </lineage>
</organism>
<protein>
    <submittedName>
        <fullName evidence="1">Uncharacterized protein</fullName>
    </submittedName>
</protein>
<gene>
    <name evidence="1" type="ORF">HMPREF9453_00557</name>
</gene>
<dbReference type="HOGENOM" id="CLU_1881252_0_0_9"/>
<accession>H1CYW9</accession>